<evidence type="ECO:0000313" key="3">
    <source>
        <dbReference type="Proteomes" id="UP000283509"/>
    </source>
</evidence>
<comment type="caution">
    <text evidence="2">The sequence shown here is derived from an EMBL/GenBank/DDBJ whole genome shotgun (WGS) entry which is preliminary data.</text>
</comment>
<feature type="compositionally biased region" description="Basic residues" evidence="1">
    <location>
        <begin position="324"/>
        <end position="333"/>
    </location>
</feature>
<feature type="compositionally biased region" description="Basic and acidic residues" evidence="1">
    <location>
        <begin position="257"/>
        <end position="266"/>
    </location>
</feature>
<dbReference type="AlphaFoldDB" id="A0A3R7MC55"/>
<reference evidence="2 3" key="1">
    <citation type="submission" date="2018-04" db="EMBL/GenBank/DDBJ databases">
        <authorList>
            <person name="Zhang X."/>
            <person name="Yuan J."/>
            <person name="Li F."/>
            <person name="Xiang J."/>
        </authorList>
    </citation>
    <scope>NUCLEOTIDE SEQUENCE [LARGE SCALE GENOMIC DNA]</scope>
    <source>
        <tissue evidence="2">Muscle</tissue>
    </source>
</reference>
<feature type="compositionally biased region" description="Basic and acidic residues" evidence="1">
    <location>
        <begin position="384"/>
        <end position="410"/>
    </location>
</feature>
<feature type="compositionally biased region" description="Basic residues" evidence="1">
    <location>
        <begin position="244"/>
        <end position="256"/>
    </location>
</feature>
<dbReference type="EMBL" id="QCYY01001458">
    <property type="protein sequence ID" value="ROT77912.1"/>
    <property type="molecule type" value="Genomic_DNA"/>
</dbReference>
<sequence>MAILGWADSERTERRGLLQGYSWARNRREDQKRRGVSQGYLRRSRSSERTQEESAITGYHWRMDVREDQEERLIQVILARFRAFADQRKAALSQAILRRRTPRERDHRLSWRGPERTRRRGYHTGYPGEDPERTRRRGYHRLILARTPRGPGGEAITGYPGGLREDQRRGYHRLSWRGPREDRRRGYHRLSWRGPREDQEERLSQAILARTPRGERRGITGYPGEDPERPGGEAITAILARTPKDRRRGYHRLSRRGLREDQEERLSQAILARTPRGPGGGSEAILRGPENQEERLSQVSPARTPRDQEEKAITGYPGEDSERTRRRGYHRLSWRGLPRGPGGEAITGYPRTPRGPGGEAITGYPGEDSERTRRRGYHRLSWRGLREDQEERLSEDSERTRRRGYQDSERTRRRGYHRLSGEDSERTRRRGYHRLSWRGLREDQEERLSQAIPARTPRGPGGEAITGYPEEAQGPDSSRS</sequence>
<accession>A0A3R7MC55</accession>
<proteinExistence type="predicted"/>
<feature type="region of interest" description="Disordered" evidence="1">
    <location>
        <begin position="241"/>
        <end position="480"/>
    </location>
</feature>
<protein>
    <submittedName>
        <fullName evidence="2">Uncharacterized protein</fullName>
    </submittedName>
</protein>
<keyword evidence="3" id="KW-1185">Reference proteome</keyword>
<feature type="compositionally biased region" description="Basic residues" evidence="1">
    <location>
        <begin position="427"/>
        <end position="436"/>
    </location>
</feature>
<reference evidence="2 3" key="2">
    <citation type="submission" date="2019-01" db="EMBL/GenBank/DDBJ databases">
        <title>The decoding of complex shrimp genome reveals the adaptation for benthos swimmer, frequently molting mechanism and breeding impact on genome.</title>
        <authorList>
            <person name="Sun Y."/>
            <person name="Gao Y."/>
            <person name="Yu Y."/>
        </authorList>
    </citation>
    <scope>NUCLEOTIDE SEQUENCE [LARGE SCALE GENOMIC DNA]</scope>
    <source>
        <tissue evidence="2">Muscle</tissue>
    </source>
</reference>
<gene>
    <name evidence="2" type="ORF">C7M84_003392</name>
</gene>
<evidence type="ECO:0000256" key="1">
    <source>
        <dbReference type="SAM" id="MobiDB-lite"/>
    </source>
</evidence>
<feature type="compositionally biased region" description="Basic residues" evidence="1">
    <location>
        <begin position="372"/>
        <end position="381"/>
    </location>
</feature>
<dbReference type="Proteomes" id="UP000283509">
    <property type="component" value="Unassembled WGS sequence"/>
</dbReference>
<feature type="compositionally biased region" description="Basic and acidic residues" evidence="1">
    <location>
        <begin position="439"/>
        <end position="448"/>
    </location>
</feature>
<organism evidence="2 3">
    <name type="scientific">Penaeus vannamei</name>
    <name type="common">Whiteleg shrimp</name>
    <name type="synonym">Litopenaeus vannamei</name>
    <dbReference type="NCBI Taxonomy" id="6689"/>
    <lineage>
        <taxon>Eukaryota</taxon>
        <taxon>Metazoa</taxon>
        <taxon>Ecdysozoa</taxon>
        <taxon>Arthropoda</taxon>
        <taxon>Crustacea</taxon>
        <taxon>Multicrustacea</taxon>
        <taxon>Malacostraca</taxon>
        <taxon>Eumalacostraca</taxon>
        <taxon>Eucarida</taxon>
        <taxon>Decapoda</taxon>
        <taxon>Dendrobranchiata</taxon>
        <taxon>Penaeoidea</taxon>
        <taxon>Penaeidae</taxon>
        <taxon>Penaeus</taxon>
    </lineage>
</organism>
<evidence type="ECO:0000313" key="2">
    <source>
        <dbReference type="EMBL" id="ROT77912.1"/>
    </source>
</evidence>
<feature type="region of interest" description="Disordered" evidence="1">
    <location>
        <begin position="34"/>
        <end position="54"/>
    </location>
</feature>
<name>A0A3R7MC55_PENVA</name>